<evidence type="ECO:0000256" key="1">
    <source>
        <dbReference type="ARBA" id="ARBA00022801"/>
    </source>
</evidence>
<evidence type="ECO:0000259" key="2">
    <source>
        <dbReference type="Pfam" id="PF20434"/>
    </source>
</evidence>
<dbReference type="InterPro" id="IPR049492">
    <property type="entry name" value="BD-FAE-like_dom"/>
</dbReference>
<dbReference type="Pfam" id="PF20434">
    <property type="entry name" value="BD-FAE"/>
    <property type="match status" value="1"/>
</dbReference>
<protein>
    <recommendedName>
        <fullName evidence="2">BD-FAE-like domain-containing protein</fullName>
    </recommendedName>
</protein>
<sequence>MTTITYNPQRTHSINITDEIYIQGGEKSFEARIYQPEGAGPFPVLLDVHGGAWQGGTRLNGYYMDEKLAESGILVAAIDFRVAPEDPYPAQVIDVNYGARWWKNESKVYNGDPSSFGILGVSSGGHTAMLNALCPARSDYIKRPLLVKGAQVDASVDYYIGISAVLDSHARYLYAKDEGMENLITGSLAYFGDEERMKAGNPQYILENGEFERLPTSLLIHGSEDANVPNHIPANFELTYQSRGGEIELVVFDGMPHSFVRDPQPESDEAIEIMKNFISRQL</sequence>
<name>A0A381RU96_9ZZZZ</name>
<dbReference type="EMBL" id="UINC01002326">
    <property type="protein sequence ID" value="SUZ95450.1"/>
    <property type="molecule type" value="Genomic_DNA"/>
</dbReference>
<feature type="domain" description="BD-FAE-like" evidence="2">
    <location>
        <begin position="33"/>
        <end position="231"/>
    </location>
</feature>
<gene>
    <name evidence="3" type="ORF">METZ01_LOCUS48304</name>
</gene>
<keyword evidence="1" id="KW-0378">Hydrolase</keyword>
<accession>A0A381RU96</accession>
<organism evidence="3">
    <name type="scientific">marine metagenome</name>
    <dbReference type="NCBI Taxonomy" id="408172"/>
    <lineage>
        <taxon>unclassified sequences</taxon>
        <taxon>metagenomes</taxon>
        <taxon>ecological metagenomes</taxon>
    </lineage>
</organism>
<evidence type="ECO:0000313" key="3">
    <source>
        <dbReference type="EMBL" id="SUZ95450.1"/>
    </source>
</evidence>
<dbReference type="SUPFAM" id="SSF53474">
    <property type="entry name" value="alpha/beta-Hydrolases"/>
    <property type="match status" value="1"/>
</dbReference>
<dbReference type="InterPro" id="IPR050300">
    <property type="entry name" value="GDXG_lipolytic_enzyme"/>
</dbReference>
<reference evidence="3" key="1">
    <citation type="submission" date="2018-05" db="EMBL/GenBank/DDBJ databases">
        <authorList>
            <person name="Lanie J.A."/>
            <person name="Ng W.-L."/>
            <person name="Kazmierczak K.M."/>
            <person name="Andrzejewski T.M."/>
            <person name="Davidsen T.M."/>
            <person name="Wayne K.J."/>
            <person name="Tettelin H."/>
            <person name="Glass J.I."/>
            <person name="Rusch D."/>
            <person name="Podicherti R."/>
            <person name="Tsui H.-C.T."/>
            <person name="Winkler M.E."/>
        </authorList>
    </citation>
    <scope>NUCLEOTIDE SEQUENCE</scope>
</reference>
<dbReference type="PANTHER" id="PTHR48081">
    <property type="entry name" value="AB HYDROLASE SUPERFAMILY PROTEIN C4A8.06C"/>
    <property type="match status" value="1"/>
</dbReference>
<dbReference type="Gene3D" id="3.40.50.1820">
    <property type="entry name" value="alpha/beta hydrolase"/>
    <property type="match status" value="1"/>
</dbReference>
<proteinExistence type="predicted"/>
<dbReference type="InterPro" id="IPR029058">
    <property type="entry name" value="AB_hydrolase_fold"/>
</dbReference>
<dbReference type="AlphaFoldDB" id="A0A381RU96"/>
<dbReference type="GO" id="GO:0016787">
    <property type="term" value="F:hydrolase activity"/>
    <property type="evidence" value="ECO:0007669"/>
    <property type="project" value="UniProtKB-KW"/>
</dbReference>